<dbReference type="RefSeq" id="WP_106290308.1">
    <property type="nucleotide sequence ID" value="NZ_CAWNTC010000147.1"/>
</dbReference>
<accession>A0A2T1BZI0</accession>
<dbReference type="Pfam" id="PF10442">
    <property type="entry name" value="FIST_C"/>
    <property type="match status" value="1"/>
</dbReference>
<protein>
    <recommendedName>
        <fullName evidence="10">Histidine kinase</fullName>
    </recommendedName>
</protein>
<dbReference type="Proteomes" id="UP000238762">
    <property type="component" value="Unassembled WGS sequence"/>
</dbReference>
<comment type="subcellular location">
    <subcellularLocation>
        <location evidence="1">Cell membrane</location>
        <topology evidence="1">Multi-pass membrane protein</topology>
    </subcellularLocation>
</comment>
<name>A0A2T1BZI0_9CYAN</name>
<dbReference type="PIRSF" id="PIRSF018953">
    <property type="entry name" value="UCP018953"/>
    <property type="match status" value="1"/>
</dbReference>
<sequence length="426" mass="46193">MDSVKLTTEQIQWVNALSTRASLEAAVTEVISRTKTNLAAEADWGILFISSAFASEYSRLMPLLQEQLQVPHLIGCSGGGIIGMNLAGEVQEIEGESALSLTLMRMPNAKIQTFHLNADDLPDLDSPPQKWIEAVGVSPEANPLFILLSDPASSKINELLEGLDFAYPGSIKLGGLASSSAMGNRAGLFCNYKQCLEGTVGVAITGDFTWETIVAQGCRPIGPVYRVTRGERNIIFGLTRDREQVSSGSTSSLRENPLQILRDLVEDLSEGDKELAQNSLFVGIARNEFKQYLSQGDFLIRNLLGIEPKTGAIAIGNRVRAGQRIQFHLRDAQTSAEDLELLLEECVSDSNNSNNPALGAFMFSCLGRGKGLYGEPDFDARLFQRYFPNIAVSGFFCNGEIGPVGGGTFLHGYTSVFGICHQGDEK</sequence>
<keyword evidence="4" id="KW-1133">Transmembrane helix</keyword>
<organism evidence="8 9">
    <name type="scientific">Merismopedia glauca CCAP 1448/3</name>
    <dbReference type="NCBI Taxonomy" id="1296344"/>
    <lineage>
        <taxon>Bacteria</taxon>
        <taxon>Bacillati</taxon>
        <taxon>Cyanobacteriota</taxon>
        <taxon>Cyanophyceae</taxon>
        <taxon>Synechococcales</taxon>
        <taxon>Merismopediaceae</taxon>
        <taxon>Merismopedia</taxon>
    </lineage>
</organism>
<dbReference type="SMART" id="SM00897">
    <property type="entry name" value="FIST"/>
    <property type="match status" value="1"/>
</dbReference>
<dbReference type="PANTHER" id="PTHR14939">
    <property type="entry name" value="F-BOX ONLY PROTEIN 22"/>
    <property type="match status" value="1"/>
</dbReference>
<keyword evidence="9" id="KW-1185">Reference proteome</keyword>
<evidence type="ECO:0000256" key="4">
    <source>
        <dbReference type="ARBA" id="ARBA00022989"/>
    </source>
</evidence>
<reference evidence="8 9" key="1">
    <citation type="submission" date="2018-02" db="EMBL/GenBank/DDBJ databases">
        <authorList>
            <person name="Cohen D.B."/>
            <person name="Kent A.D."/>
        </authorList>
    </citation>
    <scope>NUCLEOTIDE SEQUENCE [LARGE SCALE GENOMIC DNA]</scope>
    <source>
        <strain evidence="8 9">CCAP 1448/3</strain>
    </source>
</reference>
<keyword evidence="3" id="KW-0812">Transmembrane</keyword>
<keyword evidence="5" id="KW-0472">Membrane</keyword>
<dbReference type="InterPro" id="IPR019494">
    <property type="entry name" value="FIST_C"/>
</dbReference>
<evidence type="ECO:0000313" key="9">
    <source>
        <dbReference type="Proteomes" id="UP000238762"/>
    </source>
</evidence>
<reference evidence="8 9" key="2">
    <citation type="submission" date="2018-03" db="EMBL/GenBank/DDBJ databases">
        <title>The ancient ancestry and fast evolution of plastids.</title>
        <authorList>
            <person name="Moore K.R."/>
            <person name="Magnabosco C."/>
            <person name="Momper L."/>
            <person name="Gold D.A."/>
            <person name="Bosak T."/>
            <person name="Fournier G.P."/>
        </authorList>
    </citation>
    <scope>NUCLEOTIDE SEQUENCE [LARGE SCALE GENOMIC DNA]</scope>
    <source>
        <strain evidence="8 9">CCAP 1448/3</strain>
    </source>
</reference>
<dbReference type="InterPro" id="IPR013702">
    <property type="entry name" value="FIST_domain_N"/>
</dbReference>
<evidence type="ECO:0000256" key="5">
    <source>
        <dbReference type="ARBA" id="ARBA00023136"/>
    </source>
</evidence>
<evidence type="ECO:0000313" key="8">
    <source>
        <dbReference type="EMBL" id="PSB01318.1"/>
    </source>
</evidence>
<dbReference type="GO" id="GO:0005886">
    <property type="term" value="C:plasma membrane"/>
    <property type="evidence" value="ECO:0007669"/>
    <property type="project" value="UniProtKB-SubCell"/>
</dbReference>
<evidence type="ECO:0000259" key="7">
    <source>
        <dbReference type="SMART" id="SM01204"/>
    </source>
</evidence>
<gene>
    <name evidence="8" type="ORF">C7B64_19025</name>
</gene>
<dbReference type="EMBL" id="PVWJ01000115">
    <property type="protein sequence ID" value="PSB01318.1"/>
    <property type="molecule type" value="Genomic_DNA"/>
</dbReference>
<evidence type="ECO:0000256" key="2">
    <source>
        <dbReference type="ARBA" id="ARBA00022475"/>
    </source>
</evidence>
<comment type="caution">
    <text evidence="8">The sequence shown here is derived from an EMBL/GenBank/DDBJ whole genome shotgun (WGS) entry which is preliminary data.</text>
</comment>
<evidence type="ECO:0000256" key="1">
    <source>
        <dbReference type="ARBA" id="ARBA00004651"/>
    </source>
</evidence>
<evidence type="ECO:0000259" key="6">
    <source>
        <dbReference type="SMART" id="SM00897"/>
    </source>
</evidence>
<proteinExistence type="predicted"/>
<dbReference type="PANTHER" id="PTHR14939:SF5">
    <property type="entry name" value="F-BOX ONLY PROTEIN 22"/>
    <property type="match status" value="1"/>
</dbReference>
<evidence type="ECO:0000256" key="3">
    <source>
        <dbReference type="ARBA" id="ARBA00022692"/>
    </source>
</evidence>
<dbReference type="AlphaFoldDB" id="A0A2T1BZI0"/>
<evidence type="ECO:0008006" key="10">
    <source>
        <dbReference type="Google" id="ProtNLM"/>
    </source>
</evidence>
<feature type="domain" description="FIST" evidence="6">
    <location>
        <begin position="41"/>
        <end position="242"/>
    </location>
</feature>
<dbReference type="InterPro" id="IPR016741">
    <property type="entry name" value="UCP018953"/>
</dbReference>
<dbReference type="OrthoDB" id="9770435at2"/>
<dbReference type="SMART" id="SM01204">
    <property type="entry name" value="FIST_C"/>
    <property type="match status" value="1"/>
</dbReference>
<dbReference type="Pfam" id="PF08495">
    <property type="entry name" value="FIST"/>
    <property type="match status" value="1"/>
</dbReference>
<feature type="domain" description="FIST C-domain" evidence="7">
    <location>
        <begin position="257"/>
        <end position="404"/>
    </location>
</feature>
<keyword evidence="2" id="KW-1003">Cell membrane</keyword>